<dbReference type="AlphaFoldDB" id="A0A7X8SNS5"/>
<gene>
    <name evidence="1" type="ORF">HGP29_20690</name>
</gene>
<proteinExistence type="predicted"/>
<name>A0A7X8SNS5_9BACT</name>
<comment type="caution">
    <text evidence="1">The sequence shown here is derived from an EMBL/GenBank/DDBJ whole genome shotgun (WGS) entry which is preliminary data.</text>
</comment>
<sequence length="1102" mass="121910">MNKNFTLINKRFSTKIFLILIFSLSSFFSMGGKLENNELLELSAITAEVNTLTEDLQSSLILDVGEPSVLQLLNVNKAHMEWGAANPDIASFDNKEVARFIKLAATNSEIRWALPEGVEFDFTKSREFTLKAYFNDKNIDDVNKNLRMILRKDNDNTTQKAISGVIKRFGHWDEYSFDFSNVEIEDLTGYNTVSFYIAVSDPSDGNGGFQSTGLEAYFDEIMGPQITSSNVLVKPVTSKTGSSILLKTFGTTEELVVNNPGFTLKVNDIETTISETVIYKDYIELKLNDKVSTSDDLLLSFNSGEIKDQSDISLSYFTDVLVDNNTELFLNDMYYFDNTSNDIFDLSNEVSSFVTAEIVDNPDRNQICPSEKVTKITKGAHKNSQYIIRYNNLNLKNGKQFKVKLYQETAGEGISYPSKNYIRLQIQKQGTNVKLVSLFPYLVTQDSWIEYTFDFSGIIAEEDNEYYNQIALMFGQEDGDVNSSVGNVYYVDNLQGPGLSIDSDTRLTSLFVNDTEVEGFTPDNYNYTVELPNDVENYPSVSAVPYNTHASITIDNGEEVIPGSSTVKVTSVDGSESNYTVSFTKETPSDDATLKALYLDNVIIENFDSETEEYSVVLANDHVGVPVLSAEVNDNFSTLEIDETDEIPGTSLVTVTAQSSNQKVYKVHFEYEYVPSTDASLASLEVNGNAITLEDNKFNYYYTLADGTTEIPVISAEATDAKAEVNIEQATEVEGQAIVTITAENSEYSNTYTINFELENTPSKDATLSSLSVNGEEITLVGEDVNYTFILPFDAVELPIVTAVATDENAAVAIIQTEELEGQASIIVTAEDTEYSKTYIVNFELEKVLSTDATLTMLSVNGTPIELIEEEFTYYSTLPIGTTDLAIVTATASDENAEVSIEQASVVDGQATIIVTAENTDYENSYVVFFEVAQASTNALLSDLMVNGESLEDFEEDNSNYTIEILSQVVPEITVTTQDVNASVDIQQASSFRDLAIITVTAQDNVTQKVYSVLVLQSEDAVLGLDQKLKATKVYSRGSKLIVNSEENLDDKNIIIVDLSGKLLVSQKLNGNYTEINIPTKGVVISRIYDSKSQLTTKVIID</sequence>
<keyword evidence="2" id="KW-1185">Reference proteome</keyword>
<organism evidence="1 2">
    <name type="scientific">Flammeovirga agarivorans</name>
    <dbReference type="NCBI Taxonomy" id="2726742"/>
    <lineage>
        <taxon>Bacteria</taxon>
        <taxon>Pseudomonadati</taxon>
        <taxon>Bacteroidota</taxon>
        <taxon>Cytophagia</taxon>
        <taxon>Cytophagales</taxon>
        <taxon>Flammeovirgaceae</taxon>
        <taxon>Flammeovirga</taxon>
    </lineage>
</organism>
<evidence type="ECO:0000313" key="1">
    <source>
        <dbReference type="EMBL" id="NLR93629.1"/>
    </source>
</evidence>
<protein>
    <submittedName>
        <fullName evidence="1">Cadherin-like beta sandwich domain-containing protein</fullName>
    </submittedName>
</protein>
<dbReference type="EMBL" id="JABAIL010000007">
    <property type="protein sequence ID" value="NLR93629.1"/>
    <property type="molecule type" value="Genomic_DNA"/>
</dbReference>
<dbReference type="Proteomes" id="UP000585050">
    <property type="component" value="Unassembled WGS sequence"/>
</dbReference>
<reference evidence="1 2" key="1">
    <citation type="submission" date="2020-04" db="EMBL/GenBank/DDBJ databases">
        <title>Flammeovirga sp. SR4, a novel species isolated from seawater.</title>
        <authorList>
            <person name="Wang X."/>
        </authorList>
    </citation>
    <scope>NUCLEOTIDE SEQUENCE [LARGE SCALE GENOMIC DNA]</scope>
    <source>
        <strain evidence="1 2">SR4</strain>
    </source>
</reference>
<dbReference type="RefSeq" id="WP_168884344.1">
    <property type="nucleotide sequence ID" value="NZ_JABAIL010000007.1"/>
</dbReference>
<evidence type="ECO:0000313" key="2">
    <source>
        <dbReference type="Proteomes" id="UP000585050"/>
    </source>
</evidence>
<accession>A0A7X8SNS5</accession>